<evidence type="ECO:0000256" key="1">
    <source>
        <dbReference type="SAM" id="MobiDB-lite"/>
    </source>
</evidence>
<feature type="region of interest" description="Disordered" evidence="1">
    <location>
        <begin position="1"/>
        <end position="23"/>
    </location>
</feature>
<organism evidence="2 3">
    <name type="scientific">Odynerus spinipes</name>
    <dbReference type="NCBI Taxonomy" id="1348599"/>
    <lineage>
        <taxon>Eukaryota</taxon>
        <taxon>Metazoa</taxon>
        <taxon>Ecdysozoa</taxon>
        <taxon>Arthropoda</taxon>
        <taxon>Hexapoda</taxon>
        <taxon>Insecta</taxon>
        <taxon>Pterygota</taxon>
        <taxon>Neoptera</taxon>
        <taxon>Endopterygota</taxon>
        <taxon>Hymenoptera</taxon>
        <taxon>Apocrita</taxon>
        <taxon>Aculeata</taxon>
        <taxon>Vespoidea</taxon>
        <taxon>Vespidae</taxon>
        <taxon>Eumeninae</taxon>
        <taxon>Odynerus</taxon>
    </lineage>
</organism>
<keyword evidence="3" id="KW-1185">Reference proteome</keyword>
<comment type="caution">
    <text evidence="2">The sequence shown here is derived from an EMBL/GenBank/DDBJ whole genome shotgun (WGS) entry which is preliminary data.</text>
</comment>
<name>A0AAD9RRE9_9HYME</name>
<dbReference type="EMBL" id="JAIFRP010000026">
    <property type="protein sequence ID" value="KAK2584490.1"/>
    <property type="molecule type" value="Genomic_DNA"/>
</dbReference>
<gene>
    <name evidence="2" type="ORF">KPH14_006865</name>
</gene>
<protein>
    <submittedName>
        <fullName evidence="2">Uncharacterized protein</fullName>
    </submittedName>
</protein>
<feature type="region of interest" description="Disordered" evidence="1">
    <location>
        <begin position="60"/>
        <end position="102"/>
    </location>
</feature>
<reference evidence="2" key="2">
    <citation type="journal article" date="2023" name="Commun. Biol.">
        <title>Intrasexual cuticular hydrocarbon dimorphism in a wasp sheds light on hydrocarbon biosynthesis genes in Hymenoptera.</title>
        <authorList>
            <person name="Moris V.C."/>
            <person name="Podsiadlowski L."/>
            <person name="Martin S."/>
            <person name="Oeyen J.P."/>
            <person name="Donath A."/>
            <person name="Petersen M."/>
            <person name="Wilbrandt J."/>
            <person name="Misof B."/>
            <person name="Liedtke D."/>
            <person name="Thamm M."/>
            <person name="Scheiner R."/>
            <person name="Schmitt T."/>
            <person name="Niehuis O."/>
        </authorList>
    </citation>
    <scope>NUCLEOTIDE SEQUENCE</scope>
    <source>
        <strain evidence="2">GBR_01_08_01A</strain>
    </source>
</reference>
<evidence type="ECO:0000313" key="3">
    <source>
        <dbReference type="Proteomes" id="UP001258017"/>
    </source>
</evidence>
<dbReference type="AlphaFoldDB" id="A0AAD9RRE9"/>
<sequence>MEWRGGNRLNLHSGENAKEGDKFDGNRAWVINLEWTGSILGERNDSSDCLVESANVSHEVDGRCNESSRGVHDLGDRCETRSPFDGRELNPKRDDEARREKS</sequence>
<evidence type="ECO:0000313" key="2">
    <source>
        <dbReference type="EMBL" id="KAK2584490.1"/>
    </source>
</evidence>
<dbReference type="Proteomes" id="UP001258017">
    <property type="component" value="Unassembled WGS sequence"/>
</dbReference>
<proteinExistence type="predicted"/>
<reference evidence="2" key="1">
    <citation type="submission" date="2021-08" db="EMBL/GenBank/DDBJ databases">
        <authorList>
            <person name="Misof B."/>
            <person name="Oliver O."/>
            <person name="Podsiadlowski L."/>
            <person name="Donath A."/>
            <person name="Peters R."/>
            <person name="Mayer C."/>
            <person name="Rust J."/>
            <person name="Gunkel S."/>
            <person name="Lesny P."/>
            <person name="Martin S."/>
            <person name="Oeyen J.P."/>
            <person name="Petersen M."/>
            <person name="Panagiotis P."/>
            <person name="Wilbrandt J."/>
            <person name="Tanja T."/>
        </authorList>
    </citation>
    <scope>NUCLEOTIDE SEQUENCE</scope>
    <source>
        <strain evidence="2">GBR_01_08_01A</strain>
        <tissue evidence="2">Thorax + abdomen</tissue>
    </source>
</reference>
<accession>A0AAD9RRE9</accession>